<evidence type="ECO:0000313" key="4">
    <source>
        <dbReference type="Proteomes" id="UP000243200"/>
    </source>
</evidence>
<reference evidence="3 4" key="1">
    <citation type="submission" date="2016-06" db="EMBL/GenBank/DDBJ databases">
        <authorList>
            <consortium name="Pathogen Informatics"/>
        </authorList>
    </citation>
    <scope>NUCLEOTIDE SEQUENCE [LARGE SCALE GENOMIC DNA]</scope>
</reference>
<dbReference type="Proteomes" id="UP000243200">
    <property type="component" value="Unassembled WGS sequence"/>
</dbReference>
<dbReference type="InterPro" id="IPR008780">
    <property type="entry name" value="Plasmodium_Vir"/>
</dbReference>
<dbReference type="AlphaFoldDB" id="A0A1C3KH60"/>
<organism evidence="3 4">
    <name type="scientific">Plasmodium ovale</name>
    <name type="common">malaria parasite P. ovale</name>
    <dbReference type="NCBI Taxonomy" id="36330"/>
    <lineage>
        <taxon>Eukaryota</taxon>
        <taxon>Sar</taxon>
        <taxon>Alveolata</taxon>
        <taxon>Apicomplexa</taxon>
        <taxon>Aconoidasida</taxon>
        <taxon>Haemosporida</taxon>
        <taxon>Plasmodiidae</taxon>
        <taxon>Plasmodium</taxon>
        <taxon>Plasmodium (Plasmodium)</taxon>
    </lineage>
</organism>
<name>A0A1C3KH60_PLAOA</name>
<keyword evidence="2" id="KW-0472">Membrane</keyword>
<dbReference type="VEuPathDB" id="PlasmoDB:POWCR01_000074900"/>
<keyword evidence="2" id="KW-0812">Transmembrane</keyword>
<keyword evidence="1" id="KW-0175">Coiled coil</keyword>
<protein>
    <submittedName>
        <fullName evidence="3">Plasmodium vivax Vir protein, putative</fullName>
    </submittedName>
</protein>
<feature type="transmembrane region" description="Helical" evidence="2">
    <location>
        <begin position="14"/>
        <end position="47"/>
    </location>
</feature>
<evidence type="ECO:0000313" key="3">
    <source>
        <dbReference type="EMBL" id="SBT73043.1"/>
    </source>
</evidence>
<sequence length="88" mass="10532">MSELSNPPVTSHNIILILVVSAFLAIFIFLLFLYKFTPLCLFFFHLLQRKKKISNNLHEHIRQLLNNHENEKEVYQNNKFNLQYNSLQ</sequence>
<proteinExistence type="predicted"/>
<evidence type="ECO:0000256" key="2">
    <source>
        <dbReference type="SAM" id="Phobius"/>
    </source>
</evidence>
<dbReference type="EMBL" id="FLRJ01000213">
    <property type="protein sequence ID" value="SBT73043.1"/>
    <property type="molecule type" value="Genomic_DNA"/>
</dbReference>
<gene>
    <name evidence="3" type="primary">PowCR01_000074900</name>
    <name evidence="3" type="ORF">POWCR01_000074900</name>
</gene>
<feature type="coiled-coil region" evidence="1">
    <location>
        <begin position="58"/>
        <end position="85"/>
    </location>
</feature>
<dbReference type="Pfam" id="PF05795">
    <property type="entry name" value="Plasmodium_Vir"/>
    <property type="match status" value="1"/>
</dbReference>
<accession>A0A1C3KH60</accession>
<evidence type="ECO:0000256" key="1">
    <source>
        <dbReference type="SAM" id="Coils"/>
    </source>
</evidence>
<keyword evidence="2" id="KW-1133">Transmembrane helix</keyword>